<proteinExistence type="predicted"/>
<organism evidence="1 2">
    <name type="scientific">Panicum virgatum</name>
    <name type="common">Blackwell switchgrass</name>
    <dbReference type="NCBI Taxonomy" id="38727"/>
    <lineage>
        <taxon>Eukaryota</taxon>
        <taxon>Viridiplantae</taxon>
        <taxon>Streptophyta</taxon>
        <taxon>Embryophyta</taxon>
        <taxon>Tracheophyta</taxon>
        <taxon>Spermatophyta</taxon>
        <taxon>Magnoliopsida</taxon>
        <taxon>Liliopsida</taxon>
        <taxon>Poales</taxon>
        <taxon>Poaceae</taxon>
        <taxon>PACMAD clade</taxon>
        <taxon>Panicoideae</taxon>
        <taxon>Panicodae</taxon>
        <taxon>Paniceae</taxon>
        <taxon>Panicinae</taxon>
        <taxon>Panicum</taxon>
        <taxon>Panicum sect. Hiantes</taxon>
    </lineage>
</organism>
<keyword evidence="2" id="KW-1185">Reference proteome</keyword>
<dbReference type="EMBL" id="CM029049">
    <property type="protein sequence ID" value="KAG2571937.1"/>
    <property type="molecule type" value="Genomic_DNA"/>
</dbReference>
<sequence>MVLKTLGRALPCLRWLEEARGEEQRNKRRWELKIDGAKTKERDYLGPTRGADKCCLVLQQCRHKMEKAIDATDEPSYSFQ</sequence>
<protein>
    <submittedName>
        <fullName evidence="1">Uncharacterized protein</fullName>
    </submittedName>
</protein>
<evidence type="ECO:0000313" key="2">
    <source>
        <dbReference type="Proteomes" id="UP000823388"/>
    </source>
</evidence>
<comment type="caution">
    <text evidence="1">The sequence shown here is derived from an EMBL/GenBank/DDBJ whole genome shotgun (WGS) entry which is preliminary data.</text>
</comment>
<dbReference type="Proteomes" id="UP000823388">
    <property type="component" value="Chromosome 7K"/>
</dbReference>
<reference evidence="1" key="1">
    <citation type="submission" date="2020-05" db="EMBL/GenBank/DDBJ databases">
        <title>WGS assembly of Panicum virgatum.</title>
        <authorList>
            <person name="Lovell J.T."/>
            <person name="Jenkins J."/>
            <person name="Shu S."/>
            <person name="Juenger T.E."/>
            <person name="Schmutz J."/>
        </authorList>
    </citation>
    <scope>NUCLEOTIDE SEQUENCE</scope>
    <source>
        <strain evidence="1">AP13</strain>
    </source>
</reference>
<accession>A0A8T0QA84</accession>
<gene>
    <name evidence="1" type="ORF">PVAP13_7KG122021</name>
</gene>
<dbReference type="AlphaFoldDB" id="A0A8T0QA84"/>
<evidence type="ECO:0000313" key="1">
    <source>
        <dbReference type="EMBL" id="KAG2571937.1"/>
    </source>
</evidence>
<name>A0A8T0QA84_PANVG</name>